<dbReference type="EMBL" id="MU250532">
    <property type="protein sequence ID" value="KAG7447120.1"/>
    <property type="molecule type" value="Genomic_DNA"/>
</dbReference>
<dbReference type="RefSeq" id="XP_043040620.1">
    <property type="nucleotide sequence ID" value="XM_043177066.1"/>
</dbReference>
<feature type="region of interest" description="Disordered" evidence="1">
    <location>
        <begin position="148"/>
        <end position="182"/>
    </location>
</feature>
<protein>
    <submittedName>
        <fullName evidence="2">Uncharacterized protein</fullName>
    </submittedName>
</protein>
<proteinExistence type="predicted"/>
<evidence type="ECO:0000256" key="1">
    <source>
        <dbReference type="SAM" id="MobiDB-lite"/>
    </source>
</evidence>
<gene>
    <name evidence="2" type="ORF">BT62DRAFT_1004695</name>
</gene>
<keyword evidence="3" id="KW-1185">Reference proteome</keyword>
<comment type="caution">
    <text evidence="2">The sequence shown here is derived from an EMBL/GenBank/DDBJ whole genome shotgun (WGS) entry which is preliminary data.</text>
</comment>
<accession>A0A9P7VVB1</accession>
<dbReference type="OrthoDB" id="3271139at2759"/>
<evidence type="ECO:0000313" key="2">
    <source>
        <dbReference type="EMBL" id="KAG7447120.1"/>
    </source>
</evidence>
<evidence type="ECO:0000313" key="3">
    <source>
        <dbReference type="Proteomes" id="UP000812287"/>
    </source>
</evidence>
<name>A0A9P7VVB1_9AGAR</name>
<dbReference type="GeneID" id="66099353"/>
<reference evidence="2" key="1">
    <citation type="submission" date="2020-11" db="EMBL/GenBank/DDBJ databases">
        <title>Adaptations for nitrogen fixation in a non-lichenized fungal sporocarp promotes dispersal by wood-feeding termites.</title>
        <authorList>
            <consortium name="DOE Joint Genome Institute"/>
            <person name="Koch R.A."/>
            <person name="Yoon G."/>
            <person name="Arayal U."/>
            <person name="Lail K."/>
            <person name="Amirebrahimi M."/>
            <person name="Labutti K."/>
            <person name="Lipzen A."/>
            <person name="Riley R."/>
            <person name="Barry K."/>
            <person name="Henrissat B."/>
            <person name="Grigoriev I.V."/>
            <person name="Herr J.R."/>
            <person name="Aime M.C."/>
        </authorList>
    </citation>
    <scope>NUCLEOTIDE SEQUENCE</scope>
    <source>
        <strain evidence="2">MCA 3950</strain>
    </source>
</reference>
<feature type="region of interest" description="Disordered" evidence="1">
    <location>
        <begin position="259"/>
        <end position="299"/>
    </location>
</feature>
<dbReference type="Proteomes" id="UP000812287">
    <property type="component" value="Unassembled WGS sequence"/>
</dbReference>
<sequence>MSLMNQPRPKISAGTEMAPAAHLRGRSGAPYRQKLWVSRDSPRGLRKRSLPLESAFPMSSPRKLSIFFRFNPWPLIHYIVSLVFASLQDLGFDPTVRRVAVPVQEPSGDNTQYAIQYDYLDVWIPYDAMTEGEIQQSLFENIQDTQTDKEDFKHPGASPDPSDEEVTGSTIATPEGLPNGRPAKAGAGPGCLYDDKKHCRIVCKEVGTLASYYGHWTPPRLEWIYKGGIAMFMPVEIQTQGYLFLPQKQRILNPHTDHNLIFGEPEAESTTDSVEGTEDNSSALEDQTPSAHTSPQLPP</sequence>
<feature type="region of interest" description="Disordered" evidence="1">
    <location>
        <begin position="1"/>
        <end position="23"/>
    </location>
</feature>
<feature type="compositionally biased region" description="Polar residues" evidence="1">
    <location>
        <begin position="268"/>
        <end position="299"/>
    </location>
</feature>
<dbReference type="AlphaFoldDB" id="A0A9P7VVB1"/>
<organism evidence="2 3">
    <name type="scientific">Guyanagaster necrorhizus</name>
    <dbReference type="NCBI Taxonomy" id="856835"/>
    <lineage>
        <taxon>Eukaryota</taxon>
        <taxon>Fungi</taxon>
        <taxon>Dikarya</taxon>
        <taxon>Basidiomycota</taxon>
        <taxon>Agaricomycotina</taxon>
        <taxon>Agaricomycetes</taxon>
        <taxon>Agaricomycetidae</taxon>
        <taxon>Agaricales</taxon>
        <taxon>Marasmiineae</taxon>
        <taxon>Physalacriaceae</taxon>
        <taxon>Guyanagaster</taxon>
    </lineage>
</organism>